<name>A0AA39V610_9LECA</name>
<evidence type="ECO:0008006" key="3">
    <source>
        <dbReference type="Google" id="ProtNLM"/>
    </source>
</evidence>
<comment type="caution">
    <text evidence="1">The sequence shown here is derived from an EMBL/GenBank/DDBJ whole genome shotgun (WGS) entry which is preliminary data.</text>
</comment>
<proteinExistence type="predicted"/>
<evidence type="ECO:0000313" key="1">
    <source>
        <dbReference type="EMBL" id="KAK0513359.1"/>
    </source>
</evidence>
<dbReference type="InterPro" id="IPR029058">
    <property type="entry name" value="AB_hydrolase_fold"/>
</dbReference>
<dbReference type="SUPFAM" id="SSF53474">
    <property type="entry name" value="alpha/beta-Hydrolases"/>
    <property type="match status" value="1"/>
</dbReference>
<dbReference type="EMBL" id="JAFEKC020000008">
    <property type="protein sequence ID" value="KAK0513359.1"/>
    <property type="molecule type" value="Genomic_DNA"/>
</dbReference>
<dbReference type="Proteomes" id="UP001166286">
    <property type="component" value="Unassembled WGS sequence"/>
</dbReference>
<dbReference type="AlphaFoldDB" id="A0AA39V610"/>
<keyword evidence="2" id="KW-1185">Reference proteome</keyword>
<protein>
    <recommendedName>
        <fullName evidence="3">AB hydrolase-1 domain-containing protein</fullName>
    </recommendedName>
</protein>
<gene>
    <name evidence="1" type="ORF">JMJ35_004345</name>
</gene>
<reference evidence="1" key="1">
    <citation type="submission" date="2023-03" db="EMBL/GenBank/DDBJ databases">
        <title>Complete genome of Cladonia borealis.</title>
        <authorList>
            <person name="Park H."/>
        </authorList>
    </citation>
    <scope>NUCLEOTIDE SEQUENCE</scope>
    <source>
        <strain evidence="1">ANT050790</strain>
    </source>
</reference>
<sequence length="243" mass="26831">MGSIRVISSPRETLIPSLSESQAAALPYPPNLLPGARDVKTPYVHGDTTPAPILEPIAAALVQLGCRVMIIDLWGRGYSDSPIGVPYDTRLFLIIFFRYPWLTPFSYSGKLVGNILGLYHTGAASKVTRIEDSSTALDALQELQRTAFESPNVVAIAQWQIDNHQGFVRSFVNTVKHGPIMHQQSEWSNICEVIRGITPPRSTATLAKHVEFRTFPSDHEVPSPSSAEAIKHISEFWNLNLVS</sequence>
<organism evidence="1 2">
    <name type="scientific">Cladonia borealis</name>
    <dbReference type="NCBI Taxonomy" id="184061"/>
    <lineage>
        <taxon>Eukaryota</taxon>
        <taxon>Fungi</taxon>
        <taxon>Dikarya</taxon>
        <taxon>Ascomycota</taxon>
        <taxon>Pezizomycotina</taxon>
        <taxon>Lecanoromycetes</taxon>
        <taxon>OSLEUM clade</taxon>
        <taxon>Lecanoromycetidae</taxon>
        <taxon>Lecanorales</taxon>
        <taxon>Lecanorineae</taxon>
        <taxon>Cladoniaceae</taxon>
        <taxon>Cladonia</taxon>
    </lineage>
</organism>
<evidence type="ECO:0000313" key="2">
    <source>
        <dbReference type="Proteomes" id="UP001166286"/>
    </source>
</evidence>
<accession>A0AA39V610</accession>